<dbReference type="KEGG" id="apb:SAR116_1278"/>
<evidence type="ECO:0000313" key="1">
    <source>
        <dbReference type="EMBL" id="ADE39521.1"/>
    </source>
</evidence>
<dbReference type="Proteomes" id="UP000007460">
    <property type="component" value="Chromosome"/>
</dbReference>
<dbReference type="HOGENOM" id="CLU_1260592_0_0_5"/>
<gene>
    <name evidence="1" type="ordered locus">SAR116_1278</name>
</gene>
<dbReference type="AlphaFoldDB" id="D5BTC4"/>
<dbReference type="RefSeq" id="WP_013046148.1">
    <property type="nucleotide sequence ID" value="NC_014010.1"/>
</dbReference>
<accession>D5BTC4</accession>
<name>D5BTC4_PUNMI</name>
<protein>
    <submittedName>
        <fullName evidence="1">DNA double-strand break repair rad50 ATPase</fullName>
    </submittedName>
</protein>
<keyword evidence="2" id="KW-1185">Reference proteome</keyword>
<proteinExistence type="predicted"/>
<evidence type="ECO:0000313" key="2">
    <source>
        <dbReference type="Proteomes" id="UP000007460"/>
    </source>
</evidence>
<reference evidence="1 2" key="1">
    <citation type="journal article" date="2010" name="J. Bacteriol.">
        <title>Complete genome sequence of "Candidatus Puniceispirillum marinum" IMCC1322, a representative of the SAR116 clade in the Alphaproteobacteria.</title>
        <authorList>
            <person name="Oh H.M."/>
            <person name="Kwon K.K."/>
            <person name="Kang I."/>
            <person name="Kang S.G."/>
            <person name="Lee J.H."/>
            <person name="Kim S.J."/>
            <person name="Cho J.C."/>
        </authorList>
    </citation>
    <scope>NUCLEOTIDE SEQUENCE [LARGE SCALE GENOMIC DNA]</scope>
    <source>
        <strain evidence="1 2">IMCC1322</strain>
    </source>
</reference>
<dbReference type="EMBL" id="CP001751">
    <property type="protein sequence ID" value="ADE39521.1"/>
    <property type="molecule type" value="Genomic_DNA"/>
</dbReference>
<organism evidence="1 2">
    <name type="scientific">Puniceispirillum marinum (strain IMCC1322)</name>
    <dbReference type="NCBI Taxonomy" id="488538"/>
    <lineage>
        <taxon>Bacteria</taxon>
        <taxon>Pseudomonadati</taxon>
        <taxon>Pseudomonadota</taxon>
        <taxon>Alphaproteobacteria</taxon>
        <taxon>Candidatus Puniceispirillales</taxon>
        <taxon>Candidatus Puniceispirillaceae</taxon>
        <taxon>Candidatus Puniceispirillum</taxon>
    </lineage>
</organism>
<sequence length="219" mass="25499">MNPKHDAFLNVILKTQVKIEFESDPVITGSSEVKDVAPLSKDALKSLQEFVSFCKDSELLCRPSLPSCFIDGIYQKNGVYFEVDCVWSDAKENNCITVIRVSKEYAEQKSTEVEKTNEVLSEYDFINSITAHDIYPPDYPQNYFDVELNESFKAIYKRPEDKEDLNPLGNFHRRKSIHNDILRTIERMKSEKIDFRNFEDFQSDHFKVEVMVKARSTED</sequence>